<dbReference type="RefSeq" id="WP_377744510.1">
    <property type="nucleotide sequence ID" value="NZ_JBHRXJ010000007.1"/>
</dbReference>
<evidence type="ECO:0000313" key="1">
    <source>
        <dbReference type="EMBL" id="MFC3528724.1"/>
    </source>
</evidence>
<name>A0ABV7R3F6_9RHOB</name>
<organism evidence="1 2">
    <name type="scientific">Paracoccus mangrovi</name>
    <dbReference type="NCBI Taxonomy" id="1715645"/>
    <lineage>
        <taxon>Bacteria</taxon>
        <taxon>Pseudomonadati</taxon>
        <taxon>Pseudomonadota</taxon>
        <taxon>Alphaproteobacteria</taxon>
        <taxon>Rhodobacterales</taxon>
        <taxon>Paracoccaceae</taxon>
        <taxon>Paracoccus</taxon>
    </lineage>
</organism>
<gene>
    <name evidence="1" type="ORF">ACFOMH_11100</name>
</gene>
<evidence type="ECO:0000313" key="2">
    <source>
        <dbReference type="Proteomes" id="UP001595721"/>
    </source>
</evidence>
<comment type="caution">
    <text evidence="1">The sequence shown here is derived from an EMBL/GenBank/DDBJ whole genome shotgun (WGS) entry which is preliminary data.</text>
</comment>
<proteinExistence type="predicted"/>
<dbReference type="Proteomes" id="UP001595721">
    <property type="component" value="Unassembled WGS sequence"/>
</dbReference>
<keyword evidence="2" id="KW-1185">Reference proteome</keyword>
<protein>
    <submittedName>
        <fullName evidence="1">Uncharacterized protein</fullName>
    </submittedName>
</protein>
<dbReference type="EMBL" id="JBHRXJ010000007">
    <property type="protein sequence ID" value="MFC3528724.1"/>
    <property type="molecule type" value="Genomic_DNA"/>
</dbReference>
<sequence>MLCSVLDDLYDHCTTISEADPDGVVVRKAGVAGLAEPRYPDRELSDVNDLLPVRIDVDPDGENWGALFCPSQNQLIGPLNGMVIGDMQRRLALISQRGKLHLRLPESDLTMCGHKVTGKEVPYRDGGLLTAPGEKPPARRDLFAEWYGGKVCRHCLLNALTSYSDWAP</sequence>
<reference evidence="2" key="1">
    <citation type="journal article" date="2019" name="Int. J. Syst. Evol. Microbiol.">
        <title>The Global Catalogue of Microorganisms (GCM) 10K type strain sequencing project: providing services to taxonomists for standard genome sequencing and annotation.</title>
        <authorList>
            <consortium name="The Broad Institute Genomics Platform"/>
            <consortium name="The Broad Institute Genome Sequencing Center for Infectious Disease"/>
            <person name="Wu L."/>
            <person name="Ma J."/>
        </authorList>
    </citation>
    <scope>NUCLEOTIDE SEQUENCE [LARGE SCALE GENOMIC DNA]</scope>
    <source>
        <strain evidence="2">KCTC 42899</strain>
    </source>
</reference>
<accession>A0ABV7R3F6</accession>